<proteinExistence type="predicted"/>
<organism evidence="2 3">
    <name type="scientific">Candidatus Galacturonatibacter soehngenii</name>
    <dbReference type="NCBI Taxonomy" id="2307010"/>
    <lineage>
        <taxon>Bacteria</taxon>
        <taxon>Bacillati</taxon>
        <taxon>Bacillota</taxon>
        <taxon>Clostridia</taxon>
        <taxon>Lachnospirales</taxon>
        <taxon>Lachnospiraceae</taxon>
        <taxon>Candidatus Galacturonatibacter</taxon>
    </lineage>
</organism>
<keyword evidence="3" id="KW-1185">Reference proteome</keyword>
<dbReference type="Proteomes" id="UP000461768">
    <property type="component" value="Unassembled WGS sequence"/>
</dbReference>
<feature type="transmembrane region" description="Helical" evidence="1">
    <location>
        <begin position="94"/>
        <end position="115"/>
    </location>
</feature>
<reference evidence="2 3" key="1">
    <citation type="submission" date="2019-09" db="EMBL/GenBank/DDBJ databases">
        <authorList>
            <person name="Valk L.C."/>
        </authorList>
    </citation>
    <scope>NUCLEOTIDE SEQUENCE [LARGE SCALE GENOMIC DNA]</scope>
    <source>
        <strain evidence="2">GalUA</strain>
    </source>
</reference>
<evidence type="ECO:0000313" key="3">
    <source>
        <dbReference type="Proteomes" id="UP000461768"/>
    </source>
</evidence>
<gene>
    <name evidence="2" type="ORF">F7O84_13925</name>
</gene>
<protein>
    <recommendedName>
        <fullName evidence="4">MotA/TolQ/ExbB proton channel domain-containing protein</fullName>
    </recommendedName>
</protein>
<keyword evidence="1" id="KW-0472">Membrane</keyword>
<name>A0A7V7QL52_9FIRM</name>
<accession>A0A7V7QL52</accession>
<dbReference type="AlphaFoldDB" id="A0A7V7QL52"/>
<feature type="transmembrane region" description="Helical" evidence="1">
    <location>
        <begin position="12"/>
        <end position="33"/>
    </location>
</feature>
<evidence type="ECO:0000313" key="2">
    <source>
        <dbReference type="EMBL" id="KAB1438623.1"/>
    </source>
</evidence>
<dbReference type="EMBL" id="WAGX01000005">
    <property type="protein sequence ID" value="KAB1438623.1"/>
    <property type="molecule type" value="Genomic_DNA"/>
</dbReference>
<comment type="caution">
    <text evidence="2">The sequence shown here is derived from an EMBL/GenBank/DDBJ whole genome shotgun (WGS) entry which is preliminary data.</text>
</comment>
<evidence type="ECO:0008006" key="4">
    <source>
        <dbReference type="Google" id="ProtNLM"/>
    </source>
</evidence>
<evidence type="ECO:0000256" key="1">
    <source>
        <dbReference type="SAM" id="Phobius"/>
    </source>
</evidence>
<sequence>MEEILKGDFIKYGIIIATVFAVVIKVIQTFFYVKLMEESENIPASKNKLIKQMKLKFENCYKLNLGVNNVNIFVDKYMYKHRVGGISMYQLHRIPIVLGWLCGTFGIVSGLICYVEGYSVKIGSSYEIYGIGAILTLKLAEVILDTGHKKNIVYTNLIDFFENSLQNHLTHDTVKTGAVTEEEREIIEDIPVIRENKKEDNEILLRYQKKEKNKKTESVEESQSNAEAIIEDVISQFLS</sequence>
<reference evidence="2 3" key="2">
    <citation type="submission" date="2020-02" db="EMBL/GenBank/DDBJ databases">
        <title>Candidatus Galacturonibacter soehngenii shows hetero-acetogenic catabolism of galacturonic acid but lacks a canonical carbon monoxide dehydrogenase/acetyl-CoA synthase complex.</title>
        <authorList>
            <person name="Diender M."/>
            <person name="Stouten G.R."/>
            <person name="Petersen J.F."/>
            <person name="Nielsen P.H."/>
            <person name="Dueholm M.S."/>
            <person name="Pronk J.T."/>
            <person name="Van Loosdrecht M.C.M."/>
        </authorList>
    </citation>
    <scope>NUCLEOTIDE SEQUENCE [LARGE SCALE GENOMIC DNA]</scope>
    <source>
        <strain evidence="2">GalUA</strain>
    </source>
</reference>
<keyword evidence="1" id="KW-1133">Transmembrane helix</keyword>
<keyword evidence="1" id="KW-0812">Transmembrane</keyword>